<comment type="caution">
    <text evidence="2">The sequence shown here is derived from an EMBL/GenBank/DDBJ whole genome shotgun (WGS) entry which is preliminary data.</text>
</comment>
<dbReference type="EMBL" id="CYGY02000032">
    <property type="protein sequence ID" value="SIT42359.1"/>
    <property type="molecule type" value="Genomic_DNA"/>
</dbReference>
<gene>
    <name evidence="2" type="ORF">BN2476_320074</name>
</gene>
<evidence type="ECO:0000256" key="1">
    <source>
        <dbReference type="SAM" id="MobiDB-lite"/>
    </source>
</evidence>
<accession>A0A1N7S4U0</accession>
<keyword evidence="3" id="KW-1185">Reference proteome</keyword>
<protein>
    <submittedName>
        <fullName evidence="2">Uncharacterized protein</fullName>
    </submittedName>
</protein>
<feature type="region of interest" description="Disordered" evidence="1">
    <location>
        <begin position="74"/>
        <end position="93"/>
    </location>
</feature>
<feature type="compositionally biased region" description="Basic residues" evidence="1">
    <location>
        <begin position="82"/>
        <end position="91"/>
    </location>
</feature>
<organism evidence="2 3">
    <name type="scientific">Paraburkholderia piptadeniae</name>
    <dbReference type="NCBI Taxonomy" id="1701573"/>
    <lineage>
        <taxon>Bacteria</taxon>
        <taxon>Pseudomonadati</taxon>
        <taxon>Pseudomonadota</taxon>
        <taxon>Betaproteobacteria</taxon>
        <taxon>Burkholderiales</taxon>
        <taxon>Burkholderiaceae</taxon>
        <taxon>Paraburkholderia</taxon>
    </lineage>
</organism>
<dbReference type="Proteomes" id="UP000195569">
    <property type="component" value="Unassembled WGS sequence"/>
</dbReference>
<dbReference type="AlphaFoldDB" id="A0A1N7S4U0"/>
<sequence length="272" mass="29957">MGNGGGFRGRHARGNLRGVVVIRAFERADGREHGSGIGGTREIDRRERLARLAGCGERGIVSRRCGRLMRGGRLGGGIGARPGRRRSRRRGARLERRLPHAIARARDALQRFVQRVRFARRAQPVDDARRLDLLAGRAEAQHRAAHQLADADAEVVRRRGDGAFLGGRHEDDDAFAGLVHRSARVLCWCRTAEESGQGARPAWRASNHHKTKPWRAVACRCKSGGLQNGCHINGLPELQGYCPQGFAQFLLITAQARNGGARAAFLHFRARS</sequence>
<proteinExistence type="predicted"/>
<evidence type="ECO:0000313" key="3">
    <source>
        <dbReference type="Proteomes" id="UP000195569"/>
    </source>
</evidence>
<evidence type="ECO:0000313" key="2">
    <source>
        <dbReference type="EMBL" id="SIT42359.1"/>
    </source>
</evidence>
<reference evidence="2" key="1">
    <citation type="submission" date="2016-12" db="EMBL/GenBank/DDBJ databases">
        <authorList>
            <person name="Moulin L."/>
        </authorList>
    </citation>
    <scope>NUCLEOTIDE SEQUENCE [LARGE SCALE GENOMIC DNA]</scope>
    <source>
        <strain evidence="2">STM 7183</strain>
    </source>
</reference>
<name>A0A1N7S4U0_9BURK</name>